<evidence type="ECO:0000313" key="6">
    <source>
        <dbReference type="EMBL" id="PST38216.1"/>
    </source>
</evidence>
<gene>
    <name evidence="6" type="ORF">C7U54_11890</name>
    <name evidence="5" type="ORF">Fi14EGH31_05510</name>
</gene>
<evidence type="ECO:0000256" key="3">
    <source>
        <dbReference type="SAM" id="Phobius"/>
    </source>
</evidence>
<keyword evidence="3" id="KW-0472">Membrane</keyword>
<feature type="transmembrane region" description="Helical" evidence="3">
    <location>
        <begin position="595"/>
        <end position="613"/>
    </location>
</feature>
<dbReference type="Pfam" id="PF00122">
    <property type="entry name" value="E1-E2_ATPase"/>
    <property type="match status" value="1"/>
</dbReference>
<dbReference type="EMBL" id="AP024085">
    <property type="protein sequence ID" value="BCL56839.1"/>
    <property type="molecule type" value="Genomic_DNA"/>
</dbReference>
<evidence type="ECO:0000313" key="8">
    <source>
        <dbReference type="Proteomes" id="UP000593842"/>
    </source>
</evidence>
<evidence type="ECO:0000313" key="5">
    <source>
        <dbReference type="EMBL" id="BCL56839.1"/>
    </source>
</evidence>
<name>A0A2T3FSG6_9FIRM</name>
<dbReference type="GeneID" id="70578981"/>
<dbReference type="EMBL" id="PYLQ01000021">
    <property type="protein sequence ID" value="PST38216.1"/>
    <property type="molecule type" value="Genomic_DNA"/>
</dbReference>
<keyword evidence="3" id="KW-0812">Transmembrane</keyword>
<feature type="transmembrane region" description="Helical" evidence="3">
    <location>
        <begin position="619"/>
        <end position="637"/>
    </location>
</feature>
<evidence type="ECO:0000313" key="7">
    <source>
        <dbReference type="Proteomes" id="UP000240974"/>
    </source>
</evidence>
<dbReference type="RefSeq" id="WP_022001417.1">
    <property type="nucleotide sequence ID" value="NZ_AP024085.1"/>
</dbReference>
<dbReference type="Proteomes" id="UP000593842">
    <property type="component" value="Chromosome"/>
</dbReference>
<evidence type="ECO:0000256" key="1">
    <source>
        <dbReference type="ARBA" id="ARBA00004141"/>
    </source>
</evidence>
<evidence type="ECO:0000256" key="2">
    <source>
        <dbReference type="ARBA" id="ARBA00006024"/>
    </source>
</evidence>
<feature type="domain" description="P-type ATPase A" evidence="4">
    <location>
        <begin position="276"/>
        <end position="366"/>
    </location>
</feature>
<reference evidence="8" key="3">
    <citation type="submission" date="2020-09" db="EMBL/GenBank/DDBJ databases">
        <title>Complete genome sequencing of Faecalibacillus intestinalis strain 14EGH31.</title>
        <authorList>
            <person name="Sakamoto M."/>
            <person name="Murakami T."/>
            <person name="Mori H."/>
        </authorList>
    </citation>
    <scope>NUCLEOTIDE SEQUENCE [LARGE SCALE GENOMIC DNA]</scope>
    <source>
        <strain evidence="8">14EGH31</strain>
    </source>
</reference>
<dbReference type="SUPFAM" id="SSF56784">
    <property type="entry name" value="HAD-like"/>
    <property type="match status" value="1"/>
</dbReference>
<keyword evidence="7" id="KW-1185">Reference proteome</keyword>
<keyword evidence="3" id="KW-1133">Transmembrane helix</keyword>
<dbReference type="PANTHER" id="PTHR48085:SF5">
    <property type="entry name" value="CADMIUM_ZINC-TRANSPORTING ATPASE HMA4-RELATED"/>
    <property type="match status" value="1"/>
</dbReference>
<reference evidence="5" key="2">
    <citation type="journal article" date="2020" name="Microbiol. Resour. Announc.">
        <title>Complete Genome Sequence of Faecalibacillus intestinalis JCM 34082, Isolated from Feces from a Healthy Japanese Female.</title>
        <authorList>
            <person name="Sakamoto M."/>
            <person name="Ikeyama N."/>
            <person name="Toyoda A."/>
            <person name="Murakami T."/>
            <person name="Mori H."/>
            <person name="Ohkuma M."/>
        </authorList>
    </citation>
    <scope>NUCLEOTIDE SEQUENCE</scope>
    <source>
        <strain evidence="5">14EGH31</strain>
    </source>
</reference>
<dbReference type="AlphaFoldDB" id="A0A2T3FSG6"/>
<dbReference type="GO" id="GO:0016020">
    <property type="term" value="C:membrane"/>
    <property type="evidence" value="ECO:0007669"/>
    <property type="project" value="TreeGrafter"/>
</dbReference>
<organism evidence="6 7">
    <name type="scientific">Faecalibacillus intestinalis</name>
    <dbReference type="NCBI Taxonomy" id="1982626"/>
    <lineage>
        <taxon>Bacteria</taxon>
        <taxon>Bacillati</taxon>
        <taxon>Bacillota</taxon>
        <taxon>Erysipelotrichia</taxon>
        <taxon>Erysipelotrichales</taxon>
        <taxon>Coprobacillaceae</taxon>
        <taxon>Faecalibacillus</taxon>
    </lineage>
</organism>
<sequence>MERVYYIDHVSNDDINALSLKLNSMQEVSHIKINKDSISFNCARPDNIQNYLDESKMDYVLQEMVNRKKREYVSNQAKVEKIFMFTNLESEKDAHEIQNILSKYSVYENVQLDFQNKLLTLTTSAKALPRISRIVENVNPEIQVEQWKKPFKSQDLFNEKYVQKYARIALLCVGIALGLVTFGDTSFLTYVGWMIALLICNEKVLVEAKRDLQLKNYLSENNIFLLACFMGWIYGAFIEALVVSIMYQAGKQLIMQVTQWSMEKIDDLVAHQNLGRRLRKGKEEMIPLGNFDIGDVIVINEGETIPLGGKIIKGNAKLDVYAIDGSDVCIKSKIGNEVYSGTVVTEGYLHVKTTALYEDSAMSKVLDIAMNAPMSSSHTEKIIFKVSDVYSKALIIVGLVCCVVLPLINLTDNLKYMYLGIIMLTVSGSFAYVQGASFTLLAGIAKAFSKKIAIKENSGLDDLNTCTTIIYDRFDGIETTEEEMDLFEKIKGLHKSLIIFNDGPVDLENDEYTIYNNYSVEQKLKVMDKTLVAGPVAYIGDCDKDIALLQKASVAISRGGVHNEKVQRNSDIMLTDSNFDTIIDLLKIARKQKSINIGNTFIGIVISLLVVLLAVISFISWWVACLIYILESILVLLNSQNIVRM</sequence>
<dbReference type="InterPro" id="IPR036412">
    <property type="entry name" value="HAD-like_sf"/>
</dbReference>
<accession>A0A2T3FSG6</accession>
<dbReference type="InterPro" id="IPR023214">
    <property type="entry name" value="HAD_sf"/>
</dbReference>
<feature type="transmembrane region" description="Helical" evidence="3">
    <location>
        <begin position="168"/>
        <end position="199"/>
    </location>
</feature>
<dbReference type="InterPro" id="IPR051014">
    <property type="entry name" value="Cation_Transport_ATPase_IB"/>
</dbReference>
<reference evidence="6 7" key="1">
    <citation type="journal article" date="2019" name="Int. J. Syst. Evol. Microbiol.">
        <title>Faecalibacillus intestinalis gen. nov., sp. nov. and Faecalibacillus faecis sp. nov., isolated from human faeces.</title>
        <authorList>
            <person name="Seo B."/>
            <person name="Jeon K."/>
            <person name="Baek I."/>
            <person name="Lee Y.M."/>
            <person name="Baek K."/>
            <person name="Ko G."/>
        </authorList>
    </citation>
    <scope>NUCLEOTIDE SEQUENCE [LARGE SCALE GENOMIC DNA]</scope>
    <source>
        <strain evidence="6 7">SNUG30099</strain>
    </source>
</reference>
<dbReference type="PANTHER" id="PTHR48085">
    <property type="entry name" value="CADMIUM/ZINC-TRANSPORTING ATPASE HMA2-RELATED"/>
    <property type="match status" value="1"/>
</dbReference>
<comment type="similarity">
    <text evidence="2">Belongs to the cation transport ATPase (P-type) (TC 3.A.3) family. Type IB subfamily.</text>
</comment>
<dbReference type="SUPFAM" id="SSF81653">
    <property type="entry name" value="Calcium ATPase, transduction domain A"/>
    <property type="match status" value="1"/>
</dbReference>
<proteinExistence type="inferred from homology"/>
<feature type="transmembrane region" description="Helical" evidence="3">
    <location>
        <begin position="389"/>
        <end position="410"/>
    </location>
</feature>
<feature type="transmembrane region" description="Helical" evidence="3">
    <location>
        <begin position="416"/>
        <end position="445"/>
    </location>
</feature>
<dbReference type="InterPro" id="IPR059000">
    <property type="entry name" value="ATPase_P-type_domA"/>
</dbReference>
<protein>
    <recommendedName>
        <fullName evidence="4">P-type ATPase A domain-containing protein</fullName>
    </recommendedName>
</protein>
<comment type="subcellular location">
    <subcellularLocation>
        <location evidence="1">Membrane</location>
        <topology evidence="1">Multi-pass membrane protein</topology>
    </subcellularLocation>
</comment>
<dbReference type="Gene3D" id="2.70.150.10">
    <property type="entry name" value="Calcium-transporting ATPase, cytoplasmic transduction domain A"/>
    <property type="match status" value="1"/>
</dbReference>
<dbReference type="GO" id="GO:0022857">
    <property type="term" value="F:transmembrane transporter activity"/>
    <property type="evidence" value="ECO:0007669"/>
    <property type="project" value="TreeGrafter"/>
</dbReference>
<dbReference type="InterPro" id="IPR008250">
    <property type="entry name" value="ATPase_P-typ_transduc_dom_A_sf"/>
</dbReference>
<evidence type="ECO:0000259" key="4">
    <source>
        <dbReference type="Pfam" id="PF00122"/>
    </source>
</evidence>
<feature type="transmembrane region" description="Helical" evidence="3">
    <location>
        <begin position="223"/>
        <end position="247"/>
    </location>
</feature>
<dbReference type="Proteomes" id="UP000240974">
    <property type="component" value="Unassembled WGS sequence"/>
</dbReference>
<dbReference type="KEGG" id="fit:Fi14EGH31_05510"/>
<dbReference type="Gene3D" id="3.40.50.1000">
    <property type="entry name" value="HAD superfamily/HAD-like"/>
    <property type="match status" value="1"/>
</dbReference>